<feature type="transmembrane region" description="Helical" evidence="6">
    <location>
        <begin position="39"/>
        <end position="63"/>
    </location>
</feature>
<dbReference type="PANTHER" id="PTHR10778">
    <property type="entry name" value="SOLUTE CARRIER FAMILY 35 MEMBER B"/>
    <property type="match status" value="1"/>
</dbReference>
<keyword evidence="2" id="KW-0813">Transport</keyword>
<evidence type="ECO:0008006" key="8">
    <source>
        <dbReference type="Google" id="ProtNLM"/>
    </source>
</evidence>
<evidence type="ECO:0000256" key="1">
    <source>
        <dbReference type="ARBA" id="ARBA00004141"/>
    </source>
</evidence>
<reference evidence="7" key="1">
    <citation type="submission" date="2021-01" db="EMBL/GenBank/DDBJ databases">
        <authorList>
            <person name="Corre E."/>
            <person name="Pelletier E."/>
            <person name="Niang G."/>
            <person name="Scheremetjew M."/>
            <person name="Finn R."/>
            <person name="Kale V."/>
            <person name="Holt S."/>
            <person name="Cochrane G."/>
            <person name="Meng A."/>
            <person name="Brown T."/>
            <person name="Cohen L."/>
        </authorList>
    </citation>
    <scope>NUCLEOTIDE SEQUENCE</scope>
    <source>
        <strain evidence="7">CCMP3105</strain>
    </source>
</reference>
<feature type="transmembrane region" description="Helical" evidence="6">
    <location>
        <begin position="198"/>
        <end position="218"/>
    </location>
</feature>
<keyword evidence="3 6" id="KW-0812">Transmembrane</keyword>
<dbReference type="GO" id="GO:0046964">
    <property type="term" value="F:3'-phosphoadenosine 5'-phosphosulfate transmembrane transporter activity"/>
    <property type="evidence" value="ECO:0007669"/>
    <property type="project" value="TreeGrafter"/>
</dbReference>
<evidence type="ECO:0000256" key="5">
    <source>
        <dbReference type="ARBA" id="ARBA00023136"/>
    </source>
</evidence>
<sequence length="339" mass="37577">MSPAAQVCWCCFYAAGLIGMLALYGVLQERIMTMPYGGVVFGYSVFLVFCNRLAAVIFAAVMLRLSGEPVLPQAPLWKYLIISLSNVYASTCQYEALKHVSFVVQMLGKSFKMMPVMLWGMAISGKRYSVTDWLIAAGVTFGVTEFLMTGPTASPTDRGSSARGLLLLLAFLALDGLTSTMQEKLFKEHPVTKYNQMLYINIFSAGITLGVMLTMRTFRTASDFCQVHPAVVVDIIELCLASIAGQWFIYSLLKEFGALILATTLAVRQVVSTLISYIYYHHVITPLQAVALVLVFGALLGRTLLRFSSFSERFLERRQLLAKRMDEDDAPRTTILIDA</sequence>
<dbReference type="Pfam" id="PF08449">
    <property type="entry name" value="UAA"/>
    <property type="match status" value="1"/>
</dbReference>
<evidence type="ECO:0000256" key="2">
    <source>
        <dbReference type="ARBA" id="ARBA00022448"/>
    </source>
</evidence>
<evidence type="ECO:0000313" key="7">
    <source>
        <dbReference type="EMBL" id="CAE4652452.1"/>
    </source>
</evidence>
<proteinExistence type="predicted"/>
<keyword evidence="4 6" id="KW-1133">Transmembrane helix</keyword>
<feature type="transmembrane region" description="Helical" evidence="6">
    <location>
        <begin position="286"/>
        <end position="305"/>
    </location>
</feature>
<dbReference type="GO" id="GO:0000139">
    <property type="term" value="C:Golgi membrane"/>
    <property type="evidence" value="ECO:0007669"/>
    <property type="project" value="TreeGrafter"/>
</dbReference>
<organism evidence="7">
    <name type="scientific">Alexandrium monilatum</name>
    <dbReference type="NCBI Taxonomy" id="311494"/>
    <lineage>
        <taxon>Eukaryota</taxon>
        <taxon>Sar</taxon>
        <taxon>Alveolata</taxon>
        <taxon>Dinophyceae</taxon>
        <taxon>Gonyaulacales</taxon>
        <taxon>Pyrocystaceae</taxon>
        <taxon>Alexandrium</taxon>
    </lineage>
</organism>
<evidence type="ECO:0000256" key="4">
    <source>
        <dbReference type="ARBA" id="ARBA00022989"/>
    </source>
</evidence>
<dbReference type="AlphaFoldDB" id="A0A7S4SPQ4"/>
<evidence type="ECO:0000256" key="3">
    <source>
        <dbReference type="ARBA" id="ARBA00022692"/>
    </source>
</evidence>
<dbReference type="EMBL" id="HBNR01076086">
    <property type="protein sequence ID" value="CAE4652452.1"/>
    <property type="molecule type" value="Transcribed_RNA"/>
</dbReference>
<dbReference type="PANTHER" id="PTHR10778:SF13">
    <property type="entry name" value="ADENOSINE 3'-PHOSPHO 5'-PHOSPHOSULFATE TRANSPORTER 1"/>
    <property type="match status" value="1"/>
</dbReference>
<feature type="transmembrane region" description="Helical" evidence="6">
    <location>
        <begin position="7"/>
        <end position="27"/>
    </location>
</feature>
<feature type="transmembrane region" description="Helical" evidence="6">
    <location>
        <begin position="230"/>
        <end position="249"/>
    </location>
</feature>
<dbReference type="InterPro" id="IPR013657">
    <property type="entry name" value="SCL35B1-4/HUT1"/>
</dbReference>
<protein>
    <recommendedName>
        <fullName evidence="8">Sugar phosphate transporter domain-containing protein</fullName>
    </recommendedName>
</protein>
<keyword evidence="5 6" id="KW-0472">Membrane</keyword>
<dbReference type="GO" id="GO:0005789">
    <property type="term" value="C:endoplasmic reticulum membrane"/>
    <property type="evidence" value="ECO:0007669"/>
    <property type="project" value="TreeGrafter"/>
</dbReference>
<comment type="subcellular location">
    <subcellularLocation>
        <location evidence="1">Membrane</location>
        <topology evidence="1">Multi-pass membrane protein</topology>
    </subcellularLocation>
</comment>
<accession>A0A7S4SPQ4</accession>
<gene>
    <name evidence="7" type="ORF">AMON00008_LOCUS54059</name>
</gene>
<feature type="transmembrane region" description="Helical" evidence="6">
    <location>
        <begin position="130"/>
        <end position="148"/>
    </location>
</feature>
<evidence type="ECO:0000256" key="6">
    <source>
        <dbReference type="SAM" id="Phobius"/>
    </source>
</evidence>
<feature type="transmembrane region" description="Helical" evidence="6">
    <location>
        <begin position="160"/>
        <end position="177"/>
    </location>
</feature>
<name>A0A7S4SPQ4_9DINO</name>